<comment type="caution">
    <text evidence="2">The sequence shown here is derived from an EMBL/GenBank/DDBJ whole genome shotgun (WGS) entry which is preliminary data.</text>
</comment>
<evidence type="ECO:0000256" key="1">
    <source>
        <dbReference type="SAM" id="MobiDB-lite"/>
    </source>
</evidence>
<dbReference type="EMBL" id="NPBV01000021">
    <property type="protein sequence ID" value="PAD20641.1"/>
    <property type="molecule type" value="Genomic_DNA"/>
</dbReference>
<dbReference type="Pfam" id="PF01391">
    <property type="entry name" value="Collagen"/>
    <property type="match status" value="1"/>
</dbReference>
<dbReference type="Gene3D" id="2.60.120.260">
    <property type="entry name" value="Galactose-binding domain-like"/>
    <property type="match status" value="1"/>
</dbReference>
<dbReference type="NCBIfam" id="NF033675">
    <property type="entry name" value="NTTRR-F1"/>
    <property type="match status" value="1"/>
</dbReference>
<name>A0A268A929_9BACI</name>
<organism evidence="2 3">
    <name type="scientific">Terribacillus saccharophilus</name>
    <dbReference type="NCBI Taxonomy" id="361277"/>
    <lineage>
        <taxon>Bacteria</taxon>
        <taxon>Bacillati</taxon>
        <taxon>Bacillota</taxon>
        <taxon>Bacilli</taxon>
        <taxon>Bacillales</taxon>
        <taxon>Bacillaceae</taxon>
        <taxon>Terribacillus</taxon>
    </lineage>
</organism>
<feature type="region of interest" description="Disordered" evidence="1">
    <location>
        <begin position="198"/>
        <end position="230"/>
    </location>
</feature>
<feature type="non-terminal residue" evidence="2">
    <location>
        <position position="230"/>
    </location>
</feature>
<sequence length="230" mass="22747">MPNQNIVENGGFESGSLVPWVSSFASITQQFVHSGNFAAELDGGQNVAYLAQYAIPAIPGNSYSLTLYLAKDSELPAPPVQIQIIFLNEAFQTTGTGLFQAVSAENIPYAGQGNWATVTATTEIAPPGTTQIYLLINTLPAPAAADVLVDDVSVVAEGGVPTGPTGPTGITGATGPTGPTGATGITGVTGETGSTGLAGVTGETGSTGLTGVTGETGTTGLTGVTGETGA</sequence>
<evidence type="ECO:0000313" key="3">
    <source>
        <dbReference type="Proteomes" id="UP000216013"/>
    </source>
</evidence>
<dbReference type="AlphaFoldDB" id="A0A268A929"/>
<reference evidence="2 3" key="1">
    <citation type="submission" date="2017-07" db="EMBL/GenBank/DDBJ databases">
        <title>Isolation and whole genome analysis of endospore-forming bacteria from heroin.</title>
        <authorList>
            <person name="Kalinowski J."/>
            <person name="Ahrens B."/>
            <person name="Al-Dilaimi A."/>
            <person name="Winkler A."/>
            <person name="Wibberg D."/>
            <person name="Schleenbecker U."/>
            <person name="Ruckert C."/>
            <person name="Wolfel R."/>
            <person name="Grass G."/>
        </authorList>
    </citation>
    <scope>NUCLEOTIDE SEQUENCE [LARGE SCALE GENOMIC DNA]</scope>
    <source>
        <strain evidence="2 3">7528</strain>
    </source>
</reference>
<proteinExistence type="predicted"/>
<evidence type="ECO:0000313" key="2">
    <source>
        <dbReference type="EMBL" id="PAD20641.1"/>
    </source>
</evidence>
<evidence type="ECO:0008006" key="4">
    <source>
        <dbReference type="Google" id="ProtNLM"/>
    </source>
</evidence>
<accession>A0A268A929</accession>
<dbReference type="InterPro" id="IPR008160">
    <property type="entry name" value="Collagen"/>
</dbReference>
<gene>
    <name evidence="2" type="ORF">CHH64_12070</name>
</gene>
<dbReference type="Proteomes" id="UP000216013">
    <property type="component" value="Unassembled WGS sequence"/>
</dbReference>
<dbReference type="RefSeq" id="WP_143594926.1">
    <property type="nucleotide sequence ID" value="NZ_NPBV01000021.1"/>
</dbReference>
<feature type="region of interest" description="Disordered" evidence="1">
    <location>
        <begin position="159"/>
        <end position="179"/>
    </location>
</feature>
<dbReference type="SUPFAM" id="SSF49785">
    <property type="entry name" value="Galactose-binding domain-like"/>
    <property type="match status" value="1"/>
</dbReference>
<dbReference type="InterPro" id="IPR008979">
    <property type="entry name" value="Galactose-bd-like_sf"/>
</dbReference>
<protein>
    <recommendedName>
        <fullName evidence="4">Collagen triple helix repeat-containing protein</fullName>
    </recommendedName>
</protein>